<feature type="transmembrane region" description="Helical" evidence="1">
    <location>
        <begin position="320"/>
        <end position="342"/>
    </location>
</feature>
<sequence>MSSKLLQKFRVWLLLERDWSSVSLSTVLDGHTCQPISRREFRLYLQHREHSLENMLFHEWYLDYLNKWDELPLPLRAKSPAPPPMSFLHVSIPLDPQEGFFRSQSGSTDNLVLPEVWTPSIYTTEDAKFKDSIDAISQPFRPEVEQILSTFFIPGSDQELNLPYNIKDHVLKSAVKTTHPNVFKPVHDHVLRTMEQQSLQSFLTVAHGNINIKGIIFRYVMSTLFFLSILVILLVAHFMHMSRWFRIAVFPFTFFLVFTLISARAGTCFFKVPSRRRYLHDYEMCEIGRLSAFEEWDVKSMVKEWTTIADPALLRYNKALAIRALTLATSIAVLFTIVMVAIPY</sequence>
<comment type="caution">
    <text evidence="3">The sequence shown here is derived from an EMBL/GenBank/DDBJ whole genome shotgun (WGS) entry which is preliminary data.</text>
</comment>
<dbReference type="EMBL" id="MVBO01000010">
    <property type="protein sequence ID" value="OZJ05772.1"/>
    <property type="molecule type" value="Genomic_DNA"/>
</dbReference>
<dbReference type="Proteomes" id="UP000242875">
    <property type="component" value="Unassembled WGS sequence"/>
</dbReference>
<evidence type="ECO:0000313" key="4">
    <source>
        <dbReference type="Proteomes" id="UP000242875"/>
    </source>
</evidence>
<accession>A0A261Y585</accession>
<dbReference type="Pfam" id="PF00615">
    <property type="entry name" value="RGS"/>
    <property type="match status" value="1"/>
</dbReference>
<dbReference type="OrthoDB" id="3232309at2759"/>
<keyword evidence="1" id="KW-0812">Transmembrane</keyword>
<feature type="transmembrane region" description="Helical" evidence="1">
    <location>
        <begin position="244"/>
        <end position="270"/>
    </location>
</feature>
<protein>
    <recommendedName>
        <fullName evidence="2">RGS domain-containing protein</fullName>
    </recommendedName>
</protein>
<name>A0A261Y585_9FUNG</name>
<dbReference type="InterPro" id="IPR044926">
    <property type="entry name" value="RGS_subdomain_2"/>
</dbReference>
<evidence type="ECO:0000259" key="2">
    <source>
        <dbReference type="Pfam" id="PF00615"/>
    </source>
</evidence>
<dbReference type="InterPro" id="IPR036305">
    <property type="entry name" value="RGS_sf"/>
</dbReference>
<keyword evidence="1" id="KW-0472">Membrane</keyword>
<reference evidence="3 4" key="1">
    <citation type="journal article" date="2017" name="Mycologia">
        <title>Bifiguratus adelaidae, gen. et sp. nov., a new member of Mucoromycotina in endophytic and soil-dwelling habitats.</title>
        <authorList>
            <person name="Torres-Cruz T.J."/>
            <person name="Billingsley Tobias T.L."/>
            <person name="Almatruk M."/>
            <person name="Hesse C."/>
            <person name="Kuske C.R."/>
            <person name="Desiro A."/>
            <person name="Benucci G.M."/>
            <person name="Bonito G."/>
            <person name="Stajich J.E."/>
            <person name="Dunlap C."/>
            <person name="Arnold A.E."/>
            <person name="Porras-Alfaro A."/>
        </authorList>
    </citation>
    <scope>NUCLEOTIDE SEQUENCE [LARGE SCALE GENOMIC DNA]</scope>
    <source>
        <strain evidence="3 4">AZ0501</strain>
    </source>
</reference>
<feature type="domain" description="RGS" evidence="2">
    <location>
        <begin position="141"/>
        <end position="204"/>
    </location>
</feature>
<organism evidence="3 4">
    <name type="scientific">Bifiguratus adelaidae</name>
    <dbReference type="NCBI Taxonomy" id="1938954"/>
    <lineage>
        <taxon>Eukaryota</taxon>
        <taxon>Fungi</taxon>
        <taxon>Fungi incertae sedis</taxon>
        <taxon>Mucoromycota</taxon>
        <taxon>Mucoromycotina</taxon>
        <taxon>Endogonomycetes</taxon>
        <taxon>Endogonales</taxon>
        <taxon>Endogonales incertae sedis</taxon>
        <taxon>Bifiguratus</taxon>
    </lineage>
</organism>
<dbReference type="AlphaFoldDB" id="A0A261Y585"/>
<dbReference type="PANTHER" id="PTHR39466:SF1">
    <property type="entry name" value="RGS DOMAIN-CONTAINING PROTEIN"/>
    <property type="match status" value="1"/>
</dbReference>
<evidence type="ECO:0000256" key="1">
    <source>
        <dbReference type="SAM" id="Phobius"/>
    </source>
</evidence>
<proteinExistence type="predicted"/>
<evidence type="ECO:0000313" key="3">
    <source>
        <dbReference type="EMBL" id="OZJ05772.1"/>
    </source>
</evidence>
<gene>
    <name evidence="3" type="ORF">BZG36_01300</name>
</gene>
<dbReference type="SUPFAM" id="SSF48097">
    <property type="entry name" value="Regulator of G-protein signaling, RGS"/>
    <property type="match status" value="1"/>
</dbReference>
<keyword evidence="1" id="KW-1133">Transmembrane helix</keyword>
<feature type="transmembrane region" description="Helical" evidence="1">
    <location>
        <begin position="216"/>
        <end position="238"/>
    </location>
</feature>
<keyword evidence="4" id="KW-1185">Reference proteome</keyword>
<dbReference type="Gene3D" id="1.10.167.10">
    <property type="entry name" value="Regulator of G-protein Signalling 4, domain 2"/>
    <property type="match status" value="1"/>
</dbReference>
<dbReference type="InterPro" id="IPR016137">
    <property type="entry name" value="RGS"/>
</dbReference>
<dbReference type="PANTHER" id="PTHR39466">
    <property type="entry name" value="RGS DOMAIN-CONTAINING PROTEIN"/>
    <property type="match status" value="1"/>
</dbReference>